<dbReference type="EMBL" id="MN739747">
    <property type="protein sequence ID" value="QHT24658.1"/>
    <property type="molecule type" value="Genomic_DNA"/>
</dbReference>
<dbReference type="InterPro" id="IPR036770">
    <property type="entry name" value="Ankyrin_rpt-contain_sf"/>
</dbReference>
<dbReference type="PANTHER" id="PTHR46586:SF3">
    <property type="entry name" value="ANKYRIN REPEAT-CONTAINING PROTEIN"/>
    <property type="match status" value="1"/>
</dbReference>
<dbReference type="AlphaFoldDB" id="A0A6C0E7A1"/>
<reference evidence="1" key="1">
    <citation type="journal article" date="2020" name="Nature">
        <title>Giant virus diversity and host interactions through global metagenomics.</title>
        <authorList>
            <person name="Schulz F."/>
            <person name="Roux S."/>
            <person name="Paez-Espino D."/>
            <person name="Jungbluth S."/>
            <person name="Walsh D.A."/>
            <person name="Denef V.J."/>
            <person name="McMahon K.D."/>
            <person name="Konstantinidis K.T."/>
            <person name="Eloe-Fadrosh E.A."/>
            <person name="Kyrpides N.C."/>
            <person name="Woyke T."/>
        </authorList>
    </citation>
    <scope>NUCLEOTIDE SEQUENCE</scope>
    <source>
        <strain evidence="1">GVMAG-M-3300023179-150</strain>
    </source>
</reference>
<sequence length="252" mass="29363">MLLVYEKPEPGDVCEIFKNNYFQCNRRLYDDGLFGGFLMIVIAKSSTKINSAPYSNSNYCLVQNTSSIIFSEKYPISLYIIKKFNIGFADDNVFDEINYLDFIIILCKYGKIDILEYLLKKDGSLYSLSALGAKEVLEYASQNGHVNVLEWWKNSKLPFNYDEKVLEYASQNGHVNVLEWWKNSKLPCNYDENVLKLASSNGHINVLDWWKNSGLPLKYYDNVLDYYHSNDGDIKVLEWWRNSGLPFQYYSI</sequence>
<protein>
    <recommendedName>
        <fullName evidence="2">Ankyrin repeat protein</fullName>
    </recommendedName>
</protein>
<accession>A0A6C0E7A1</accession>
<evidence type="ECO:0008006" key="2">
    <source>
        <dbReference type="Google" id="ProtNLM"/>
    </source>
</evidence>
<dbReference type="PANTHER" id="PTHR46586">
    <property type="entry name" value="ANKYRIN REPEAT-CONTAINING PROTEIN"/>
    <property type="match status" value="1"/>
</dbReference>
<evidence type="ECO:0000313" key="1">
    <source>
        <dbReference type="EMBL" id="QHT24658.1"/>
    </source>
</evidence>
<proteinExistence type="predicted"/>
<organism evidence="1">
    <name type="scientific">viral metagenome</name>
    <dbReference type="NCBI Taxonomy" id="1070528"/>
    <lineage>
        <taxon>unclassified sequences</taxon>
        <taxon>metagenomes</taxon>
        <taxon>organismal metagenomes</taxon>
    </lineage>
</organism>
<name>A0A6C0E7A1_9ZZZZ</name>
<dbReference type="Gene3D" id="1.25.40.20">
    <property type="entry name" value="Ankyrin repeat-containing domain"/>
    <property type="match status" value="1"/>
</dbReference>
<dbReference type="InterPro" id="IPR052050">
    <property type="entry name" value="SecEffector_AnkRepeat"/>
</dbReference>
<dbReference type="SUPFAM" id="SSF140860">
    <property type="entry name" value="Pseudo ankyrin repeat-like"/>
    <property type="match status" value="1"/>
</dbReference>